<dbReference type="AlphaFoldDB" id="A0A556B039"/>
<feature type="domain" description="Acyl-CoA dehydrogenase/oxidase C-terminal" evidence="6">
    <location>
        <begin position="231"/>
        <end position="395"/>
    </location>
</feature>
<dbReference type="SUPFAM" id="SSF56645">
    <property type="entry name" value="Acyl-CoA dehydrogenase NM domain-like"/>
    <property type="match status" value="1"/>
</dbReference>
<evidence type="ECO:0000256" key="3">
    <source>
        <dbReference type="ARBA" id="ARBA00022630"/>
    </source>
</evidence>
<feature type="domain" description="Acyl-CoA dehydrogenase/oxidase N-terminal" evidence="8">
    <location>
        <begin position="6"/>
        <end position="120"/>
    </location>
</feature>
<evidence type="ECO:0000256" key="4">
    <source>
        <dbReference type="ARBA" id="ARBA00022827"/>
    </source>
</evidence>
<keyword evidence="5" id="KW-0560">Oxidoreductase</keyword>
<dbReference type="InterPro" id="IPR009100">
    <property type="entry name" value="AcylCoA_DH/oxidase_NM_dom_sf"/>
</dbReference>
<sequence>MDLTYTEQDVAFREEVRAFLRDKLPADIKDKVLRHQRLEKDDYIRWHKALDEQGWGAPSWPREHGGTGWNPLQRLIFEIECYTAGAPRLLPFGLTMIGPVLMKYASQAQKDYFLPRIIKMQDWWCQGYSEPGAGSDLASLKTRAVRDGDHYVVNGQKTWNTLGQHADWIFCLVRTDAQAKLQEGISMLLIDMKTPGITVRPIVTLDGGAEINEVWLEDVRVPVENLVGEENKGWTYAKYLLGHERTNIAGLGHCNRELTLLKQQAREVKGSDGRPLFEDVRIRDRIARVEMDIMALEMLLLRVATAAAGTNPATEASILKIRGSEIQQNLAMLQMEVAGAYAWPYSPDWMHAGAAEQGPGPAFAAGNAAGYFDMRKTTIYGGSTEIQKNIIAKIVLG</sequence>
<dbReference type="InterPro" id="IPR036250">
    <property type="entry name" value="AcylCo_DH-like_C"/>
</dbReference>
<evidence type="ECO:0000313" key="9">
    <source>
        <dbReference type="EMBL" id="TSH98115.1"/>
    </source>
</evidence>
<dbReference type="Gene3D" id="1.10.540.10">
    <property type="entry name" value="Acyl-CoA dehydrogenase/oxidase, N-terminal domain"/>
    <property type="match status" value="1"/>
</dbReference>
<dbReference type="InterPro" id="IPR006091">
    <property type="entry name" value="Acyl-CoA_Oxase/DH_mid-dom"/>
</dbReference>
<dbReference type="PANTHER" id="PTHR43292">
    <property type="entry name" value="ACYL-COA DEHYDROGENASE"/>
    <property type="match status" value="1"/>
</dbReference>
<dbReference type="Pfam" id="PF02771">
    <property type="entry name" value="Acyl-CoA_dh_N"/>
    <property type="match status" value="1"/>
</dbReference>
<keyword evidence="3" id="KW-0285">Flavoprotein</keyword>
<keyword evidence="4" id="KW-0274">FAD</keyword>
<evidence type="ECO:0000256" key="5">
    <source>
        <dbReference type="ARBA" id="ARBA00023002"/>
    </source>
</evidence>
<dbReference type="InterPro" id="IPR037069">
    <property type="entry name" value="AcylCoA_DH/ox_N_sf"/>
</dbReference>
<dbReference type="Gene3D" id="1.20.140.10">
    <property type="entry name" value="Butyryl-CoA Dehydrogenase, subunit A, domain 3"/>
    <property type="match status" value="1"/>
</dbReference>
<dbReference type="GO" id="GO:0050660">
    <property type="term" value="F:flavin adenine dinucleotide binding"/>
    <property type="evidence" value="ECO:0007669"/>
    <property type="project" value="InterPro"/>
</dbReference>
<feature type="domain" description="Acyl-CoA oxidase/dehydrogenase middle" evidence="7">
    <location>
        <begin position="125"/>
        <end position="215"/>
    </location>
</feature>
<dbReference type="GO" id="GO:0005886">
    <property type="term" value="C:plasma membrane"/>
    <property type="evidence" value="ECO:0007669"/>
    <property type="project" value="TreeGrafter"/>
</dbReference>
<evidence type="ECO:0000259" key="7">
    <source>
        <dbReference type="Pfam" id="PF02770"/>
    </source>
</evidence>
<reference evidence="9 10" key="1">
    <citation type="submission" date="2019-07" db="EMBL/GenBank/DDBJ databases">
        <title>Qingshengfaniella alkalisoli gen. nov., sp. nov., isolated from saline soil.</title>
        <authorList>
            <person name="Xu L."/>
            <person name="Huang X.-X."/>
            <person name="Sun J.-Q."/>
        </authorList>
    </citation>
    <scope>NUCLEOTIDE SEQUENCE [LARGE SCALE GENOMIC DNA]</scope>
    <source>
        <strain evidence="9 10">DSM 27279</strain>
    </source>
</reference>
<organism evidence="9 10">
    <name type="scientific">Verticiella sediminum</name>
    <dbReference type="NCBI Taxonomy" id="1247510"/>
    <lineage>
        <taxon>Bacteria</taxon>
        <taxon>Pseudomonadati</taxon>
        <taxon>Pseudomonadota</taxon>
        <taxon>Betaproteobacteria</taxon>
        <taxon>Burkholderiales</taxon>
        <taxon>Alcaligenaceae</taxon>
        <taxon>Verticiella</taxon>
    </lineage>
</organism>
<dbReference type="Pfam" id="PF00441">
    <property type="entry name" value="Acyl-CoA_dh_1"/>
    <property type="match status" value="1"/>
</dbReference>
<dbReference type="InterPro" id="IPR013786">
    <property type="entry name" value="AcylCoA_DH/ox_N"/>
</dbReference>
<proteinExistence type="inferred from homology"/>
<accession>A0A556B039</accession>
<comment type="similarity">
    <text evidence="2">Belongs to the acyl-CoA dehydrogenase family.</text>
</comment>
<evidence type="ECO:0000256" key="2">
    <source>
        <dbReference type="ARBA" id="ARBA00009347"/>
    </source>
</evidence>
<dbReference type="OrthoDB" id="9770681at2"/>
<comment type="cofactor">
    <cofactor evidence="1">
        <name>FAD</name>
        <dbReference type="ChEBI" id="CHEBI:57692"/>
    </cofactor>
</comment>
<dbReference type="FunFam" id="2.40.110.10:FF:000011">
    <property type="entry name" value="Acyl-CoA dehydrogenase FadE34"/>
    <property type="match status" value="1"/>
</dbReference>
<dbReference type="InterPro" id="IPR052161">
    <property type="entry name" value="Mycobact_Acyl-CoA_DH"/>
</dbReference>
<evidence type="ECO:0000313" key="10">
    <source>
        <dbReference type="Proteomes" id="UP000318405"/>
    </source>
</evidence>
<dbReference type="RefSeq" id="WP_143946997.1">
    <property type="nucleotide sequence ID" value="NZ_BAABMB010000004.1"/>
</dbReference>
<dbReference type="GO" id="GO:0016627">
    <property type="term" value="F:oxidoreductase activity, acting on the CH-CH group of donors"/>
    <property type="evidence" value="ECO:0007669"/>
    <property type="project" value="InterPro"/>
</dbReference>
<dbReference type="InterPro" id="IPR009075">
    <property type="entry name" value="AcylCo_DH/oxidase_C"/>
</dbReference>
<evidence type="ECO:0000256" key="1">
    <source>
        <dbReference type="ARBA" id="ARBA00001974"/>
    </source>
</evidence>
<keyword evidence="10" id="KW-1185">Reference proteome</keyword>
<dbReference type="SUPFAM" id="SSF47203">
    <property type="entry name" value="Acyl-CoA dehydrogenase C-terminal domain-like"/>
    <property type="match status" value="1"/>
</dbReference>
<evidence type="ECO:0000259" key="8">
    <source>
        <dbReference type="Pfam" id="PF02771"/>
    </source>
</evidence>
<protein>
    <submittedName>
        <fullName evidence="9">Pimeloyl-CoA dehydrogenase large subunit</fullName>
    </submittedName>
</protein>
<name>A0A556B039_9BURK</name>
<dbReference type="Pfam" id="PF02770">
    <property type="entry name" value="Acyl-CoA_dh_M"/>
    <property type="match status" value="1"/>
</dbReference>
<evidence type="ECO:0000259" key="6">
    <source>
        <dbReference type="Pfam" id="PF00441"/>
    </source>
</evidence>
<dbReference type="EMBL" id="VLTJ01000007">
    <property type="protein sequence ID" value="TSH98115.1"/>
    <property type="molecule type" value="Genomic_DNA"/>
</dbReference>
<dbReference type="Gene3D" id="2.40.110.10">
    <property type="entry name" value="Butyryl-CoA Dehydrogenase, subunit A, domain 2"/>
    <property type="match status" value="1"/>
</dbReference>
<dbReference type="PANTHER" id="PTHR43292:SF3">
    <property type="entry name" value="ACYL-COA DEHYDROGENASE FADE29"/>
    <property type="match status" value="1"/>
</dbReference>
<gene>
    <name evidence="9" type="ORF">FOZ76_04840</name>
</gene>
<comment type="caution">
    <text evidence="9">The sequence shown here is derived from an EMBL/GenBank/DDBJ whole genome shotgun (WGS) entry which is preliminary data.</text>
</comment>
<dbReference type="Proteomes" id="UP000318405">
    <property type="component" value="Unassembled WGS sequence"/>
</dbReference>
<dbReference type="InterPro" id="IPR046373">
    <property type="entry name" value="Acyl-CoA_Oxase/DH_mid-dom_sf"/>
</dbReference>